<dbReference type="InterPro" id="IPR035906">
    <property type="entry name" value="MetI-like_sf"/>
</dbReference>
<feature type="domain" description="ABC transmembrane type-1" evidence="7">
    <location>
        <begin position="19"/>
        <end position="220"/>
    </location>
</feature>
<dbReference type="AlphaFoldDB" id="A0A1I2TCA4"/>
<protein>
    <submittedName>
        <fullName evidence="8">Tungstate transport system permease protein</fullName>
    </submittedName>
</protein>
<keyword evidence="2 5" id="KW-0812">Transmembrane</keyword>
<keyword evidence="9" id="KW-1185">Reference proteome</keyword>
<evidence type="ECO:0000256" key="4">
    <source>
        <dbReference type="ARBA" id="ARBA00023136"/>
    </source>
</evidence>
<feature type="compositionally biased region" description="Gly residues" evidence="6">
    <location>
        <begin position="236"/>
        <end position="251"/>
    </location>
</feature>
<keyword evidence="3 5" id="KW-1133">Transmembrane helix</keyword>
<evidence type="ECO:0000256" key="6">
    <source>
        <dbReference type="SAM" id="MobiDB-lite"/>
    </source>
</evidence>
<dbReference type="InterPro" id="IPR049783">
    <property type="entry name" value="ABC_perm_TupB-like"/>
</dbReference>
<evidence type="ECO:0000256" key="2">
    <source>
        <dbReference type="ARBA" id="ARBA00022692"/>
    </source>
</evidence>
<feature type="transmembrane region" description="Helical" evidence="5">
    <location>
        <begin position="202"/>
        <end position="220"/>
    </location>
</feature>
<dbReference type="Gene3D" id="1.10.3720.10">
    <property type="entry name" value="MetI-like"/>
    <property type="match status" value="1"/>
</dbReference>
<reference evidence="9" key="1">
    <citation type="submission" date="2016-10" db="EMBL/GenBank/DDBJ databases">
        <authorList>
            <person name="Varghese N."/>
            <person name="Submissions S."/>
        </authorList>
    </citation>
    <scope>NUCLEOTIDE SEQUENCE [LARGE SCALE GENOMIC DNA]</scope>
    <source>
        <strain evidence="9">CGMCC 1.7739</strain>
    </source>
</reference>
<gene>
    <name evidence="8" type="ORF">SAMN04488063_2626</name>
</gene>
<accession>A0A1I2TCA4</accession>
<keyword evidence="5" id="KW-0813">Transport</keyword>
<dbReference type="InterPro" id="IPR000515">
    <property type="entry name" value="MetI-like"/>
</dbReference>
<evidence type="ECO:0000256" key="3">
    <source>
        <dbReference type="ARBA" id="ARBA00022989"/>
    </source>
</evidence>
<keyword evidence="4 5" id="KW-0472">Membrane</keyword>
<feature type="transmembrane region" description="Helical" evidence="5">
    <location>
        <begin position="58"/>
        <end position="78"/>
    </location>
</feature>
<feature type="region of interest" description="Disordered" evidence="6">
    <location>
        <begin position="225"/>
        <end position="251"/>
    </location>
</feature>
<comment type="subcellular location">
    <subcellularLocation>
        <location evidence="5">Cell membrane</location>
        <topology evidence="5">Multi-pass membrane protein</topology>
    </subcellularLocation>
    <subcellularLocation>
        <location evidence="1">Membrane</location>
        <topology evidence="1">Multi-pass membrane protein</topology>
    </subcellularLocation>
</comment>
<evidence type="ECO:0000256" key="1">
    <source>
        <dbReference type="ARBA" id="ARBA00004141"/>
    </source>
</evidence>
<dbReference type="RefSeq" id="WP_092892863.1">
    <property type="nucleotide sequence ID" value="NZ_FOOQ01000002.1"/>
</dbReference>
<dbReference type="GO" id="GO:0055085">
    <property type="term" value="P:transmembrane transport"/>
    <property type="evidence" value="ECO:0007669"/>
    <property type="project" value="InterPro"/>
</dbReference>
<dbReference type="PROSITE" id="PS50928">
    <property type="entry name" value="ABC_TM1"/>
    <property type="match status" value="1"/>
</dbReference>
<dbReference type="GO" id="GO:0005886">
    <property type="term" value="C:plasma membrane"/>
    <property type="evidence" value="ECO:0007669"/>
    <property type="project" value="UniProtKB-SubCell"/>
</dbReference>
<proteinExistence type="inferred from homology"/>
<organism evidence="8 9">
    <name type="scientific">Halopelagius inordinatus</name>
    <dbReference type="NCBI Taxonomy" id="553467"/>
    <lineage>
        <taxon>Archaea</taxon>
        <taxon>Methanobacteriati</taxon>
        <taxon>Methanobacteriota</taxon>
        <taxon>Stenosarchaea group</taxon>
        <taxon>Halobacteria</taxon>
        <taxon>Halobacteriales</taxon>
        <taxon>Haloferacaceae</taxon>
    </lineage>
</organism>
<dbReference type="SUPFAM" id="SSF161098">
    <property type="entry name" value="MetI-like"/>
    <property type="match status" value="1"/>
</dbReference>
<dbReference type="Proteomes" id="UP000198876">
    <property type="component" value="Unassembled WGS sequence"/>
</dbReference>
<name>A0A1I2TCA4_9EURY</name>
<dbReference type="Pfam" id="PF00528">
    <property type="entry name" value="BPD_transp_1"/>
    <property type="match status" value="1"/>
</dbReference>
<feature type="transmembrane region" description="Helical" evidence="5">
    <location>
        <begin position="20"/>
        <end position="46"/>
    </location>
</feature>
<dbReference type="NCBIfam" id="NF038017">
    <property type="entry name" value="ABC_perm1"/>
    <property type="match status" value="1"/>
</dbReference>
<dbReference type="EMBL" id="FOOQ01000002">
    <property type="protein sequence ID" value="SFG62532.1"/>
    <property type="molecule type" value="Genomic_DNA"/>
</dbReference>
<evidence type="ECO:0000313" key="8">
    <source>
        <dbReference type="EMBL" id="SFG62532.1"/>
    </source>
</evidence>
<evidence type="ECO:0000256" key="5">
    <source>
        <dbReference type="RuleBase" id="RU363032"/>
    </source>
</evidence>
<comment type="similarity">
    <text evidence="5">Belongs to the binding-protein-dependent transport system permease family.</text>
</comment>
<dbReference type="OrthoDB" id="94632at2157"/>
<evidence type="ECO:0000259" key="7">
    <source>
        <dbReference type="PROSITE" id="PS50928"/>
    </source>
</evidence>
<dbReference type="STRING" id="553467.SAMN04488063_2626"/>
<sequence>MFLGGTLGDLNTQYLVSITLVSLYVSTAAVVASTAVSLPVAVAVAFGDFRGKSLLTSLISTGMGFPSVVVGLVVLLTLSNSGPLGDFDLLFTPQAMMISQTILATPVVLSVSLSAVEAVSADLRDAAFVAGGTQTDVGLLVLREARYGIVTAVLAGYGRAISEVGSVLIVGGNIVFSDQTSFTRTLTTAITVEARKGNVETGIALGVILLTLVLGVNALGSRFRDRTPGNSASGSRGRGSHGPTGNGGSDR</sequence>
<evidence type="ECO:0000313" key="9">
    <source>
        <dbReference type="Proteomes" id="UP000198876"/>
    </source>
</evidence>
<dbReference type="PANTHER" id="PTHR43632">
    <property type="entry name" value="PERMEASE COMPONENT OF TUNGSTATE ABC TRANSPORTER"/>
    <property type="match status" value="1"/>
</dbReference>
<dbReference type="PANTHER" id="PTHR43632:SF1">
    <property type="entry name" value="PERMEASE COMPONENT OF TUNGSTATE ABC TRANSPORTER"/>
    <property type="match status" value="1"/>
</dbReference>